<dbReference type="EMBL" id="AODQ01000075">
    <property type="protein sequence ID" value="EMR02050.1"/>
    <property type="molecule type" value="Genomic_DNA"/>
</dbReference>
<sequence>MASSDKYTLETAPAERWLDEWRGLGNIGFVEGTLDELLSSTHPDARLCQEALAAAEIVAAANGKPSDGLEEEFLKKTDRFDEDDVEELLDKASSAIDIIMEDSELRDRWASRPDAEDWVAALRDLQNRLK</sequence>
<dbReference type="AlphaFoldDB" id="M7NJS6"/>
<comment type="caution">
    <text evidence="1">The sequence shown here is derived from an EMBL/GenBank/DDBJ whole genome shotgun (WGS) entry which is preliminary data.</text>
</comment>
<protein>
    <recommendedName>
        <fullName evidence="3">DUF4259 domain-containing protein</fullName>
    </recommendedName>
</protein>
<proteinExistence type="predicted"/>
<name>M7NJS6_9BACT</name>
<evidence type="ECO:0000313" key="2">
    <source>
        <dbReference type="Proteomes" id="UP000011910"/>
    </source>
</evidence>
<gene>
    <name evidence="1" type="ORF">ADICEAN_02796</name>
</gene>
<evidence type="ECO:0000313" key="1">
    <source>
        <dbReference type="EMBL" id="EMR02050.1"/>
    </source>
</evidence>
<evidence type="ECO:0008006" key="3">
    <source>
        <dbReference type="Google" id="ProtNLM"/>
    </source>
</evidence>
<dbReference type="OrthoDB" id="980629at2"/>
<dbReference type="Pfam" id="PF14078">
    <property type="entry name" value="DUF4259"/>
    <property type="match status" value="1"/>
</dbReference>
<dbReference type="InterPro" id="IPR025355">
    <property type="entry name" value="DUF4259"/>
</dbReference>
<dbReference type="STRING" id="1279009.ADICEAN_02796"/>
<keyword evidence="2" id="KW-1185">Reference proteome</keyword>
<dbReference type="eggNOG" id="ENOG5033DI3">
    <property type="taxonomic scope" value="Bacteria"/>
</dbReference>
<reference evidence="1 2" key="1">
    <citation type="journal article" date="2013" name="Genome Announc.">
        <title>Draft Genome Sequence of Cesiribacter andamanensis Strain AMV16T, Isolated from a Soil Sample from a Mud Volcano in the Andaman Islands, India.</title>
        <authorList>
            <person name="Shivaji S."/>
            <person name="Ara S."/>
            <person name="Begum Z."/>
            <person name="Srinivas T.N."/>
            <person name="Singh A."/>
            <person name="Kumar Pinnaka A."/>
        </authorList>
    </citation>
    <scope>NUCLEOTIDE SEQUENCE [LARGE SCALE GENOMIC DNA]</scope>
    <source>
        <strain evidence="1 2">AMV16</strain>
    </source>
</reference>
<accession>M7NJS6</accession>
<dbReference type="Proteomes" id="UP000011910">
    <property type="component" value="Unassembled WGS sequence"/>
</dbReference>
<dbReference type="RefSeq" id="WP_009196184.1">
    <property type="nucleotide sequence ID" value="NZ_AODQ01000075.1"/>
</dbReference>
<organism evidence="1 2">
    <name type="scientific">Cesiribacter andamanensis AMV16</name>
    <dbReference type="NCBI Taxonomy" id="1279009"/>
    <lineage>
        <taxon>Bacteria</taxon>
        <taxon>Pseudomonadati</taxon>
        <taxon>Bacteroidota</taxon>
        <taxon>Cytophagia</taxon>
        <taxon>Cytophagales</taxon>
        <taxon>Cesiribacteraceae</taxon>
        <taxon>Cesiribacter</taxon>
    </lineage>
</organism>